<feature type="compositionally biased region" description="Low complexity" evidence="1">
    <location>
        <begin position="310"/>
        <end position="326"/>
    </location>
</feature>
<feature type="compositionally biased region" description="Basic and acidic residues" evidence="1">
    <location>
        <begin position="89"/>
        <end position="106"/>
    </location>
</feature>
<feature type="compositionally biased region" description="Basic and acidic residues" evidence="1">
    <location>
        <begin position="9"/>
        <end position="32"/>
    </location>
</feature>
<dbReference type="Proteomes" id="UP000823790">
    <property type="component" value="Unassembled WGS sequence"/>
</dbReference>
<dbReference type="InterPro" id="IPR051686">
    <property type="entry name" value="Lipoprotein_DolP"/>
</dbReference>
<comment type="caution">
    <text evidence="3">The sequence shown here is derived from an EMBL/GenBank/DDBJ whole genome shotgun (WGS) entry which is preliminary data.</text>
</comment>
<evidence type="ECO:0000256" key="1">
    <source>
        <dbReference type="SAM" id="MobiDB-lite"/>
    </source>
</evidence>
<protein>
    <submittedName>
        <fullName evidence="3">BON domain-containing protein</fullName>
    </submittedName>
</protein>
<dbReference type="Pfam" id="PF04972">
    <property type="entry name" value="BON"/>
    <property type="match status" value="1"/>
</dbReference>
<evidence type="ECO:0000313" key="3">
    <source>
        <dbReference type="EMBL" id="MBP1474847.1"/>
    </source>
</evidence>
<dbReference type="InterPro" id="IPR007055">
    <property type="entry name" value="BON_dom"/>
</dbReference>
<reference evidence="3 4" key="1">
    <citation type="submission" date="2021-04" db="EMBL/GenBank/DDBJ databases">
        <authorList>
            <person name="Huq M.A."/>
        </authorList>
    </citation>
    <scope>NUCLEOTIDE SEQUENCE [LARGE SCALE GENOMIC DNA]</scope>
    <source>
        <strain evidence="3 4">MAH-13</strain>
    </source>
</reference>
<dbReference type="PROSITE" id="PS50914">
    <property type="entry name" value="BON"/>
    <property type="match status" value="1"/>
</dbReference>
<dbReference type="Gene3D" id="3.30.1340.30">
    <property type="match status" value="1"/>
</dbReference>
<proteinExistence type="predicted"/>
<name>A0ABS4DP56_9GAMM</name>
<feature type="domain" description="BON" evidence="2">
    <location>
        <begin position="233"/>
        <end position="301"/>
    </location>
</feature>
<dbReference type="PANTHER" id="PTHR34606:SF15">
    <property type="entry name" value="BON DOMAIN-CONTAINING PROTEIN"/>
    <property type="match status" value="1"/>
</dbReference>
<evidence type="ECO:0000313" key="4">
    <source>
        <dbReference type="Proteomes" id="UP000823790"/>
    </source>
</evidence>
<feature type="region of interest" description="Disordered" evidence="1">
    <location>
        <begin position="1"/>
        <end position="203"/>
    </location>
</feature>
<feature type="region of interest" description="Disordered" evidence="1">
    <location>
        <begin position="216"/>
        <end position="235"/>
    </location>
</feature>
<dbReference type="PANTHER" id="PTHR34606">
    <property type="entry name" value="BON DOMAIN-CONTAINING PROTEIN"/>
    <property type="match status" value="1"/>
</dbReference>
<sequence length="349" mass="39240">MSQDDDRYDDERSRYRTRADRIREHDLRDPYEAGRQVRTYGPEQEHPWQAAHPRRDVERGQRPDWSEQPARYGGGYSDDEQLWSRPRGQRGDARYGLDTDAERHFVEGYQNPDNRHRAHGYGRSYDTWRGEPRHAQSNSGYDTARAYGQGSRQDDARGDRMHASWTQEHDYEGPRYGAGDSRPSPGRRDIGSQYAHTDTYGGAGFRQQGKRYWFDEGDQRGQFRGTQPRGYERSDERLRELACERLTDADLDASDIEVKVVQGTVMLEGSVSARWMKHAAEDIVDDLGGVKDIQNQLRVRRGDSDTGTQSAPASGSKAGAATSNATPATGSPGSAAGQGGDDIGGRSRH</sequence>
<organism evidence="3 4">
    <name type="scientific">Frateuria flava</name>
    <dbReference type="NCBI Taxonomy" id="2821489"/>
    <lineage>
        <taxon>Bacteria</taxon>
        <taxon>Pseudomonadati</taxon>
        <taxon>Pseudomonadota</taxon>
        <taxon>Gammaproteobacteria</taxon>
        <taxon>Lysobacterales</taxon>
        <taxon>Rhodanobacteraceae</taxon>
        <taxon>Frateuria</taxon>
    </lineage>
</organism>
<feature type="compositionally biased region" description="Basic and acidic residues" evidence="1">
    <location>
        <begin position="53"/>
        <end position="65"/>
    </location>
</feature>
<evidence type="ECO:0000259" key="2">
    <source>
        <dbReference type="PROSITE" id="PS50914"/>
    </source>
</evidence>
<accession>A0ABS4DP56</accession>
<dbReference type="EMBL" id="JAGJRS010000021">
    <property type="protein sequence ID" value="MBP1474847.1"/>
    <property type="molecule type" value="Genomic_DNA"/>
</dbReference>
<feature type="region of interest" description="Disordered" evidence="1">
    <location>
        <begin position="295"/>
        <end position="349"/>
    </location>
</feature>
<feature type="compositionally biased region" description="Basic and acidic residues" evidence="1">
    <location>
        <begin position="152"/>
        <end position="173"/>
    </location>
</feature>
<gene>
    <name evidence="3" type="ORF">J7I44_11105</name>
</gene>
<keyword evidence="4" id="KW-1185">Reference proteome</keyword>
<dbReference type="RefSeq" id="WP_209620447.1">
    <property type="nucleotide sequence ID" value="NZ_JAGJRS010000021.1"/>
</dbReference>